<dbReference type="Proteomes" id="UP000245119">
    <property type="component" value="Linkage Group LG4"/>
</dbReference>
<keyword evidence="5 11" id="KW-0378">Hydrolase</keyword>
<dbReference type="PANTHER" id="PTHR10942:SF6">
    <property type="entry name" value="CILIATED LEFT-RIGHT ORGANIZER METALLOPEPTIDASE"/>
    <property type="match status" value="1"/>
</dbReference>
<dbReference type="OrthoDB" id="527990at2759"/>
<proteinExistence type="inferred from homology"/>
<feature type="domain" description="THIF-type NAD/FAD binding fold" evidence="13">
    <location>
        <begin position="486"/>
        <end position="638"/>
    </location>
</feature>
<dbReference type="InterPro" id="IPR000011">
    <property type="entry name" value="UBQ/SUMO-activ_enz_E1-like"/>
</dbReference>
<comment type="similarity">
    <text evidence="2 11">Belongs to the peptidase M8 family.</text>
</comment>
<dbReference type="EC" id="3.4.24.-" evidence="11"/>
<feature type="region of interest" description="Disordered" evidence="12">
    <location>
        <begin position="684"/>
        <end position="720"/>
    </location>
</feature>
<dbReference type="SUPFAM" id="SSF69572">
    <property type="entry name" value="Activating enzymes of the ubiquitin-like proteins"/>
    <property type="match status" value="1"/>
</dbReference>
<evidence type="ECO:0000256" key="8">
    <source>
        <dbReference type="ARBA" id="ARBA00043952"/>
    </source>
</evidence>
<keyword evidence="3 11" id="KW-0645">Protease</keyword>
<evidence type="ECO:0000313" key="14">
    <source>
        <dbReference type="EMBL" id="PVD32311.1"/>
    </source>
</evidence>
<dbReference type="Gene3D" id="3.40.50.720">
    <property type="entry name" value="NAD(P)-binding Rossmann-like Domain"/>
    <property type="match status" value="1"/>
</dbReference>
<dbReference type="PANTHER" id="PTHR10942">
    <property type="entry name" value="LEISHMANOLYSIN-LIKE PEPTIDASE"/>
    <property type="match status" value="1"/>
</dbReference>
<protein>
    <recommendedName>
        <fullName evidence="11">Leishmanolysin-like peptidase</fullName>
        <ecNumber evidence="11">3.4.24.-</ecNumber>
    </recommendedName>
</protein>
<evidence type="ECO:0000256" key="5">
    <source>
        <dbReference type="ARBA" id="ARBA00022801"/>
    </source>
</evidence>
<evidence type="ECO:0000259" key="13">
    <source>
        <dbReference type="Pfam" id="PF00899"/>
    </source>
</evidence>
<reference evidence="14 15" key="1">
    <citation type="submission" date="2018-04" db="EMBL/GenBank/DDBJ databases">
        <title>The genome of golden apple snail Pomacea canaliculata provides insight into stress tolerance and invasive adaptation.</title>
        <authorList>
            <person name="Liu C."/>
            <person name="Liu B."/>
            <person name="Ren Y."/>
            <person name="Zhang Y."/>
            <person name="Wang H."/>
            <person name="Li S."/>
            <person name="Jiang F."/>
            <person name="Yin L."/>
            <person name="Zhang G."/>
            <person name="Qian W."/>
            <person name="Fan W."/>
        </authorList>
    </citation>
    <scope>NUCLEOTIDE SEQUENCE [LARGE SCALE GENOMIC DNA]</scope>
    <source>
        <strain evidence="14">SZHN2017</strain>
        <tissue evidence="14">Muscle</tissue>
    </source>
</reference>
<comment type="caution">
    <text evidence="14">The sequence shown here is derived from an EMBL/GenBank/DDBJ whole genome shotgun (WGS) entry which is preliminary data.</text>
</comment>
<dbReference type="InterPro" id="IPR001577">
    <property type="entry name" value="Peptidase_M8"/>
</dbReference>
<feature type="active site" evidence="9">
    <location>
        <position position="214"/>
    </location>
</feature>
<dbReference type="InterPro" id="IPR000594">
    <property type="entry name" value="ThiF_NAD_FAD-bd"/>
</dbReference>
<dbReference type="STRING" id="400727.A0A2T7PFX3"/>
<evidence type="ECO:0000313" key="15">
    <source>
        <dbReference type="Proteomes" id="UP000245119"/>
    </source>
</evidence>
<evidence type="ECO:0000256" key="11">
    <source>
        <dbReference type="RuleBase" id="RU366077"/>
    </source>
</evidence>
<organism evidence="14 15">
    <name type="scientific">Pomacea canaliculata</name>
    <name type="common">Golden apple snail</name>
    <dbReference type="NCBI Taxonomy" id="400727"/>
    <lineage>
        <taxon>Eukaryota</taxon>
        <taxon>Metazoa</taxon>
        <taxon>Spiralia</taxon>
        <taxon>Lophotrochozoa</taxon>
        <taxon>Mollusca</taxon>
        <taxon>Gastropoda</taxon>
        <taxon>Caenogastropoda</taxon>
        <taxon>Architaenioglossa</taxon>
        <taxon>Ampullarioidea</taxon>
        <taxon>Ampullariidae</taxon>
        <taxon>Pomacea</taxon>
    </lineage>
</organism>
<dbReference type="CDD" id="cd01492">
    <property type="entry name" value="Aos1_SUMO"/>
    <property type="match status" value="1"/>
</dbReference>
<name>A0A2T7PFX3_POMCA</name>
<sequence>MQRSQSSFICTVYKEEERNKRAKDDSNEPHFQPIRVHVEYHQVNELDSTMKAGLKNIVAKAVAKMDKILSVIPIQGSLLLKRVEACPVVIRSGINKGKCARMKKGYRGESCLEILQIPDDHLEGLSLYNATYNKPLEEVFLFGTGVNNTDLILYVTALTTKLCLAYNETVTAYASHCQVDHSGRPVAGLINFCPFALKKFWTREHFLYQIALHELLHVLGFSNKLFSHYQHCTGTVCQVYTDPVRSVDGVMRLVTYNVVNYTQHHFGCFSEPEFGAPLEAASYGSVASHWDSRRMHTSLMTALIDQSQLVLDPITLSVFQDTGWYQVDFQHADRMMWGRDECSDWIICNWGNIIQVPGFFGEIQCPNNANTFCSSITTVDPLTTTSPTTYKGTSVELTMLVELTINDEEVKSLVTCKWMDASHRIECITELGTRDGNMRTVVLCHCINVMAIICWPLHECVNTGGVMTTDTQSREENITEDEAALYDRQIRLWGLDAQKRLRAASILLIGLRGLGAEIAKNIVLAGVKSLTLLDSTKVSLSLFYEDDTASQFLIPHSEIGQNRAQASLERTQQLNPMVRVTVDTESIDDKDDSFIASFDVVCATGCGVSTLMRLDAVCRSHGVKFYAGDVFGYYGFMFADLGTHHYAEDIIKPRVVPKMDANEDGEEPVAKKIKAFLDFIEQQKRHPSTSSFENDQAAFRDNDSKAPAPTHAGDCFSQNS</sequence>
<evidence type="ECO:0000256" key="1">
    <source>
        <dbReference type="ARBA" id="ARBA00005673"/>
    </source>
</evidence>
<dbReference type="InterPro" id="IPR035985">
    <property type="entry name" value="Ubiquitin-activating_enz"/>
</dbReference>
<evidence type="ECO:0000256" key="12">
    <source>
        <dbReference type="SAM" id="MobiDB-lite"/>
    </source>
</evidence>
<keyword evidence="4 10" id="KW-0479">Metal-binding</keyword>
<evidence type="ECO:0000256" key="4">
    <source>
        <dbReference type="ARBA" id="ARBA00022723"/>
    </source>
</evidence>
<comment type="pathway">
    <text evidence="8">Protein modification.</text>
</comment>
<dbReference type="GO" id="GO:0046872">
    <property type="term" value="F:metal ion binding"/>
    <property type="evidence" value="ECO:0007669"/>
    <property type="project" value="UniProtKB-KW"/>
</dbReference>
<keyword evidence="15" id="KW-1185">Reference proteome</keyword>
<evidence type="ECO:0000256" key="10">
    <source>
        <dbReference type="PIRSR" id="PIRSR601577-2"/>
    </source>
</evidence>
<gene>
    <name evidence="14" type="ORF">C0Q70_07744</name>
</gene>
<dbReference type="GO" id="GO:0008641">
    <property type="term" value="F:ubiquitin-like modifier activating enzyme activity"/>
    <property type="evidence" value="ECO:0007669"/>
    <property type="project" value="InterPro"/>
</dbReference>
<keyword evidence="7 10" id="KW-0482">Metalloprotease</keyword>
<evidence type="ECO:0000256" key="3">
    <source>
        <dbReference type="ARBA" id="ARBA00022670"/>
    </source>
</evidence>
<accession>A0A2T7PFX3</accession>
<evidence type="ECO:0000256" key="7">
    <source>
        <dbReference type="ARBA" id="ARBA00023049"/>
    </source>
</evidence>
<evidence type="ECO:0000256" key="2">
    <source>
        <dbReference type="ARBA" id="ARBA00005860"/>
    </source>
</evidence>
<dbReference type="Pfam" id="PF00899">
    <property type="entry name" value="ThiF"/>
    <property type="match status" value="1"/>
</dbReference>
<dbReference type="GO" id="GO:0007155">
    <property type="term" value="P:cell adhesion"/>
    <property type="evidence" value="ECO:0007669"/>
    <property type="project" value="InterPro"/>
</dbReference>
<comment type="similarity">
    <text evidence="1">Belongs to the ubiquitin-activating E1 family.</text>
</comment>
<dbReference type="SUPFAM" id="SSF55486">
    <property type="entry name" value="Metalloproteases ('zincins'), catalytic domain"/>
    <property type="match status" value="1"/>
</dbReference>
<feature type="binding site" evidence="10">
    <location>
        <position position="213"/>
    </location>
    <ligand>
        <name>Zn(2+)</name>
        <dbReference type="ChEBI" id="CHEBI:29105"/>
        <note>catalytic</note>
    </ligand>
</feature>
<dbReference type="AlphaFoldDB" id="A0A2T7PFX3"/>
<evidence type="ECO:0000256" key="6">
    <source>
        <dbReference type="ARBA" id="ARBA00022833"/>
    </source>
</evidence>
<keyword evidence="6 10" id="KW-0862">Zinc</keyword>
<feature type="binding site" evidence="10">
    <location>
        <position position="217"/>
    </location>
    <ligand>
        <name>Zn(2+)</name>
        <dbReference type="ChEBI" id="CHEBI:29105"/>
        <note>catalytic</note>
    </ligand>
</feature>
<dbReference type="Gene3D" id="3.90.132.10">
    <property type="entry name" value="Leishmanolysin , domain 2"/>
    <property type="match status" value="1"/>
</dbReference>
<dbReference type="PRINTS" id="PR01849">
    <property type="entry name" value="UBIQUITINACT"/>
</dbReference>
<dbReference type="GO" id="GO:0006508">
    <property type="term" value="P:proteolysis"/>
    <property type="evidence" value="ECO:0007669"/>
    <property type="project" value="UniProtKB-KW"/>
</dbReference>
<feature type="binding site" evidence="10">
    <location>
        <position position="289"/>
    </location>
    <ligand>
        <name>Zn(2+)</name>
        <dbReference type="ChEBI" id="CHEBI:29105"/>
        <note>catalytic</note>
    </ligand>
</feature>
<comment type="cofactor">
    <cofactor evidence="10 11">
        <name>Zn(2+)</name>
        <dbReference type="ChEBI" id="CHEBI:29105"/>
    </cofactor>
    <text evidence="10 11">Binds 1 zinc ion per subunit.</text>
</comment>
<dbReference type="Gene3D" id="3.10.170.20">
    <property type="match status" value="1"/>
</dbReference>
<dbReference type="Pfam" id="PF01457">
    <property type="entry name" value="Peptidase_M8"/>
    <property type="match status" value="1"/>
</dbReference>
<dbReference type="GO" id="GO:0016020">
    <property type="term" value="C:membrane"/>
    <property type="evidence" value="ECO:0007669"/>
    <property type="project" value="InterPro"/>
</dbReference>
<dbReference type="GO" id="GO:0005737">
    <property type="term" value="C:cytoplasm"/>
    <property type="evidence" value="ECO:0007669"/>
    <property type="project" value="TreeGrafter"/>
</dbReference>
<evidence type="ECO:0000256" key="9">
    <source>
        <dbReference type="PIRSR" id="PIRSR601577-1"/>
    </source>
</evidence>
<dbReference type="EMBL" id="PZQS01000004">
    <property type="protein sequence ID" value="PVD32311.1"/>
    <property type="molecule type" value="Genomic_DNA"/>
</dbReference>
<dbReference type="GO" id="GO:0004222">
    <property type="term" value="F:metalloendopeptidase activity"/>
    <property type="evidence" value="ECO:0007669"/>
    <property type="project" value="UniProtKB-UniRule"/>
</dbReference>